<protein>
    <submittedName>
        <fullName evidence="1">Uncharacterized protein</fullName>
    </submittedName>
</protein>
<name>A0A382MIT3_9ZZZZ</name>
<dbReference type="AlphaFoldDB" id="A0A382MIT3"/>
<reference evidence="1" key="1">
    <citation type="submission" date="2018-05" db="EMBL/GenBank/DDBJ databases">
        <authorList>
            <person name="Lanie J.A."/>
            <person name="Ng W.-L."/>
            <person name="Kazmierczak K.M."/>
            <person name="Andrzejewski T.M."/>
            <person name="Davidsen T.M."/>
            <person name="Wayne K.J."/>
            <person name="Tettelin H."/>
            <person name="Glass J.I."/>
            <person name="Rusch D."/>
            <person name="Podicherti R."/>
            <person name="Tsui H.-C.T."/>
            <person name="Winkler M.E."/>
        </authorList>
    </citation>
    <scope>NUCLEOTIDE SEQUENCE</scope>
</reference>
<proteinExistence type="predicted"/>
<sequence>MNKRIVKTLVASSVFLALLGFIAGPVHAKKV</sequence>
<gene>
    <name evidence="1" type="ORF">METZ01_LOCUS300176</name>
</gene>
<organism evidence="1">
    <name type="scientific">marine metagenome</name>
    <dbReference type="NCBI Taxonomy" id="408172"/>
    <lineage>
        <taxon>unclassified sequences</taxon>
        <taxon>metagenomes</taxon>
        <taxon>ecological metagenomes</taxon>
    </lineage>
</organism>
<evidence type="ECO:0000313" key="1">
    <source>
        <dbReference type="EMBL" id="SVC47322.1"/>
    </source>
</evidence>
<dbReference type="EMBL" id="UINC01093143">
    <property type="protein sequence ID" value="SVC47322.1"/>
    <property type="molecule type" value="Genomic_DNA"/>
</dbReference>
<accession>A0A382MIT3</accession>
<feature type="non-terminal residue" evidence="1">
    <location>
        <position position="31"/>
    </location>
</feature>